<dbReference type="OrthoDB" id="377307at2157"/>
<reference evidence="1 2" key="1">
    <citation type="journal article" date="2007" name="Appl. Environ. Microbiol.">
        <title>Isolation of key methanogens for global methane emission from rice paddy fields: a novel isolate affiliated with the clone cluster rice cluster I.</title>
        <authorList>
            <person name="Sakai S."/>
            <person name="Imachi H."/>
            <person name="Sekiguchi Y."/>
            <person name="Ohashi A."/>
            <person name="Harada H."/>
            <person name="Kamagata Y."/>
        </authorList>
    </citation>
    <scope>NUCLEOTIDE SEQUENCE [LARGE SCALE GENOMIC DNA]</scope>
    <source>
        <strain evidence="2">DSM 17711 / JCM 13418 / NBRC 101707 / SANAE</strain>
    </source>
</reference>
<evidence type="ECO:0000313" key="2">
    <source>
        <dbReference type="Proteomes" id="UP000001882"/>
    </source>
</evidence>
<reference evidence="2" key="3">
    <citation type="journal article" date="2011" name="PLoS ONE">
        <title>Genome sequence of a mesophilic hydrogenotrophic methanogen Methanocella paludicola, the first cultivated representative of the order Methanocellales.</title>
        <authorList>
            <person name="Sakai S."/>
            <person name="Takaki Y."/>
            <person name="Shimamura S."/>
            <person name="Sekine M."/>
            <person name="Tajima T."/>
            <person name="Kosugi H."/>
            <person name="Ichikawa N."/>
            <person name="Tasumi E."/>
            <person name="Hiraki A.T."/>
            <person name="Shimizu A."/>
            <person name="Kato Y."/>
            <person name="Nishiko R."/>
            <person name="Mori K."/>
            <person name="Fujita N."/>
            <person name="Imachi H."/>
            <person name="Takai K."/>
        </authorList>
    </citation>
    <scope>NUCLEOTIDE SEQUENCE [LARGE SCALE GENOMIC DNA]</scope>
    <source>
        <strain evidence="2">DSM 17711 / JCM 13418 / NBRC 101707 / SANAE</strain>
    </source>
</reference>
<dbReference type="KEGG" id="mpd:MCP_2046"/>
<evidence type="ECO:0000313" key="1">
    <source>
        <dbReference type="EMBL" id="BAI62118.1"/>
    </source>
</evidence>
<proteinExistence type="predicted"/>
<dbReference type="Proteomes" id="UP000001882">
    <property type="component" value="Chromosome"/>
</dbReference>
<sequence length="73" mass="8119">MTVETHAIILDQGEDVIHGLYEGMENGELMTKLTQSSFAHITIKNMRFVRIAEAQETGGHGGRSIWVEVTVSF</sequence>
<reference evidence="1 2" key="2">
    <citation type="journal article" date="2008" name="Int. J. Syst. Evol. Microbiol.">
        <title>Methanocella paludicola gen. nov., sp. nov., a methane-producing archaeon, the first isolate of the lineage 'Rice Cluster I', and proposal of the new archaeal order Methanocellales ord. nov.</title>
        <authorList>
            <person name="Sakai S."/>
            <person name="Imachi H."/>
            <person name="Hanada S."/>
            <person name="Ohashi A."/>
            <person name="Harada H."/>
            <person name="Kamagata Y."/>
        </authorList>
    </citation>
    <scope>NUCLEOTIDE SEQUENCE [LARGE SCALE GENOMIC DNA]</scope>
    <source>
        <strain evidence="2">DSM 17711 / JCM 13418 / NBRC 101707 / SANAE</strain>
    </source>
</reference>
<dbReference type="AlphaFoldDB" id="D1Z096"/>
<keyword evidence="2" id="KW-1185">Reference proteome</keyword>
<dbReference type="eggNOG" id="arCOG13238">
    <property type="taxonomic scope" value="Archaea"/>
</dbReference>
<protein>
    <submittedName>
        <fullName evidence="1">Uncharacterized protein</fullName>
    </submittedName>
</protein>
<accession>D1Z096</accession>
<dbReference type="RefSeq" id="WP_012900792.1">
    <property type="nucleotide sequence ID" value="NC_013665.1"/>
</dbReference>
<gene>
    <name evidence="1" type="ordered locus">MCP_2046</name>
</gene>
<dbReference type="EMBL" id="AP011532">
    <property type="protein sequence ID" value="BAI62118.1"/>
    <property type="molecule type" value="Genomic_DNA"/>
</dbReference>
<dbReference type="InParanoid" id="D1Z096"/>
<name>D1Z096_METPS</name>
<dbReference type="GeneID" id="8681904"/>
<organism evidence="1 2">
    <name type="scientific">Methanocella paludicola (strain DSM 17711 / JCM 13418 / NBRC 101707 / SANAE)</name>
    <dbReference type="NCBI Taxonomy" id="304371"/>
    <lineage>
        <taxon>Archaea</taxon>
        <taxon>Methanobacteriati</taxon>
        <taxon>Methanobacteriota</taxon>
        <taxon>Stenosarchaea group</taxon>
        <taxon>Methanomicrobia</taxon>
        <taxon>Methanocellales</taxon>
        <taxon>Methanocellaceae</taxon>
        <taxon>Methanocella</taxon>
    </lineage>
</organism>